<dbReference type="InterPro" id="IPR013783">
    <property type="entry name" value="Ig-like_fold"/>
</dbReference>
<dbReference type="SUPFAM" id="SSF81296">
    <property type="entry name" value="E set domains"/>
    <property type="match status" value="2"/>
</dbReference>
<dbReference type="eggNOG" id="COG2755">
    <property type="taxonomic scope" value="Bacteria"/>
</dbReference>
<dbReference type="InterPro" id="IPR000421">
    <property type="entry name" value="FA58C"/>
</dbReference>
<dbReference type="KEGG" id="pbo:PACID_31190"/>
<dbReference type="Gene3D" id="2.60.120.260">
    <property type="entry name" value="Galactose-binding domain-like"/>
    <property type="match status" value="1"/>
</dbReference>
<feature type="chain" id="PRO_5003912414" evidence="2">
    <location>
        <begin position="27"/>
        <end position="1289"/>
    </location>
</feature>
<dbReference type="Proteomes" id="UP000000214">
    <property type="component" value="Chromosome"/>
</dbReference>
<gene>
    <name evidence="4" type="ordered locus">PACID_31190</name>
</gene>
<feature type="domain" description="F5/8 type C" evidence="3">
    <location>
        <begin position="41"/>
        <end position="202"/>
    </location>
</feature>
<feature type="signal peptide" evidence="2">
    <location>
        <begin position="1"/>
        <end position="26"/>
    </location>
</feature>
<dbReference type="Gene3D" id="2.60.40.10">
    <property type="entry name" value="Immunoglobulins"/>
    <property type="match status" value="2"/>
</dbReference>
<dbReference type="GO" id="GO:0005975">
    <property type="term" value="P:carbohydrate metabolic process"/>
    <property type="evidence" value="ECO:0007669"/>
    <property type="project" value="UniProtKB-ARBA"/>
</dbReference>
<dbReference type="STRING" id="1171373.PACID_31190"/>
<keyword evidence="2" id="KW-0732">Signal</keyword>
<organism evidence="4 5">
    <name type="scientific">Acidipropionibacterium acidipropionici (strain ATCC 4875 / DSM 20272 / JCM 6432 / NBRC 12425 / NCIMB 8070 / 4)</name>
    <name type="common">Propionibacterium acidipropionici</name>
    <dbReference type="NCBI Taxonomy" id="1171373"/>
    <lineage>
        <taxon>Bacteria</taxon>
        <taxon>Bacillati</taxon>
        <taxon>Actinomycetota</taxon>
        <taxon>Actinomycetes</taxon>
        <taxon>Propionibacteriales</taxon>
        <taxon>Propionibacteriaceae</taxon>
        <taxon>Acidipropionibacterium</taxon>
    </lineage>
</organism>
<reference evidence="4 5" key="1">
    <citation type="journal article" date="2012" name="BMC Genomics">
        <title>The genome sequence of Propionibacterium acidipropionici provides insights into its biotechnological and industrial potential.</title>
        <authorList>
            <person name="Parizzi L.P."/>
            <person name="Grassi M.C."/>
            <person name="Llerena L.A."/>
            <person name="Carazzolle M.F."/>
            <person name="Queiroz V.L."/>
            <person name="Lunardi I."/>
            <person name="Zeidler A.F."/>
            <person name="Teixeira P.J."/>
            <person name="Mieczkowski P."/>
            <person name="Rincones J."/>
            <person name="Pereira G.A."/>
        </authorList>
    </citation>
    <scope>NUCLEOTIDE SEQUENCE [LARGE SCALE GENOMIC DNA]</scope>
    <source>
        <strain evidence="5">ATCC 4875 / DSM 20272 / JCM 6432 / NBRC 12425 / NCIMB 8070</strain>
    </source>
</reference>
<dbReference type="InterPro" id="IPR013540">
    <property type="entry name" value="ChitinaseA_N"/>
</dbReference>
<dbReference type="HOGENOM" id="CLU_262377_0_0_11"/>
<protein>
    <submittedName>
        <fullName evidence="4">Ig domain-containing protein</fullName>
    </submittedName>
</protein>
<evidence type="ECO:0000313" key="4">
    <source>
        <dbReference type="EMBL" id="AFV90879.1"/>
    </source>
</evidence>
<name>K7RS87_ACIA4</name>
<dbReference type="PROSITE" id="PS50022">
    <property type="entry name" value="FA58C_3"/>
    <property type="match status" value="1"/>
</dbReference>
<feature type="region of interest" description="Disordered" evidence="1">
    <location>
        <begin position="1083"/>
        <end position="1110"/>
    </location>
</feature>
<accession>K7RS87</accession>
<dbReference type="InterPro" id="IPR043750">
    <property type="entry name" value="DUF5695"/>
</dbReference>
<dbReference type="EMBL" id="CP003493">
    <property type="protein sequence ID" value="AFV90879.1"/>
    <property type="molecule type" value="Genomic_DNA"/>
</dbReference>
<dbReference type="Pfam" id="PF08329">
    <property type="entry name" value="ChitinaseA_N"/>
    <property type="match status" value="1"/>
</dbReference>
<evidence type="ECO:0000256" key="1">
    <source>
        <dbReference type="SAM" id="MobiDB-lite"/>
    </source>
</evidence>
<dbReference type="Pfam" id="PF18951">
    <property type="entry name" value="DUF5695"/>
    <property type="match status" value="1"/>
</dbReference>
<evidence type="ECO:0000313" key="5">
    <source>
        <dbReference type="Proteomes" id="UP000000214"/>
    </source>
</evidence>
<evidence type="ECO:0000259" key="3">
    <source>
        <dbReference type="PROSITE" id="PS50022"/>
    </source>
</evidence>
<dbReference type="eggNOG" id="COG3408">
    <property type="taxonomic scope" value="Bacteria"/>
</dbReference>
<dbReference type="RefSeq" id="WP_015071773.1">
    <property type="nucleotide sequence ID" value="NC_019395.1"/>
</dbReference>
<evidence type="ECO:0000256" key="2">
    <source>
        <dbReference type="SAM" id="SignalP"/>
    </source>
</evidence>
<dbReference type="InterPro" id="IPR014756">
    <property type="entry name" value="Ig_E-set"/>
</dbReference>
<dbReference type="GO" id="GO:0004568">
    <property type="term" value="F:chitinase activity"/>
    <property type="evidence" value="ECO:0007669"/>
    <property type="project" value="InterPro"/>
</dbReference>
<dbReference type="GO" id="GO:0006032">
    <property type="term" value="P:chitin catabolic process"/>
    <property type="evidence" value="ECO:0007669"/>
    <property type="project" value="InterPro"/>
</dbReference>
<dbReference type="PATRIC" id="fig|1171373.8.peg.3064"/>
<proteinExistence type="predicted"/>
<sequence length="1289" mass="137439">MRATVVAATAAMVVALLPQWGSAAMASPTITKAASGADAACTLPTSTVAQRATATASYTASWNNIAAVSDGVTIYSGGGQTQLWGTYSATSRPAQQWLQYEWSSEGTFSGVTLSFWHDTASATAGDGVAVPASWRIQAWKEGAWADVSLAGGLSYTRDAGAPNAVTFASPVTTSKLRAVLNATTDGKTYGAVGVSEFAVTGEAPENPAKSIAPLTSDAFNVGISQSTGGVYYLSNPSDKTCTNYVENPSQHPKFDIADSRWVGDIGVYANGVAHTTGLSSDIRKVTAADGAVNVSYPGGAANKNGINGFALNESYKLTGADKDSLDWSITIDNTSTSSLDVSDLTVPMLMNSWWNGGDQTSIYEQNVARHSYVAADGSYVYWQRPNGVGPYLVMVPKDGTSLEFRDKARTGEGPFGESDPSWEGLVEFAIHSEHLQKARAGKIGGYLPATSLTLAAGASKTYGFTFHWAKDYTDLRSVLYNAGVVDVVSLPGMVIPQDQQATLAVRAKDGIDSVTAESGKKVDIAAGGDKNGYKIYTLKFHDLGPVDVTVTYAGGRRSVLQYNSIKPIADLISTHASFLTTNQQAKTTRGYNGAFLQWDMSRQKLVTWDDYPGGGWKQWMAGGSDDLGLTPALYLAQKNLIQPVQSEVDSVDYYIQHFLLDYLQAKTSDGQRTWQVYRWFDGKDGTPSDQGVWRAYNYTHIANTYFTMYQLASAHPELTTDFTATQYLTMVYNTLDAMFNDIPQPTPIGDAAHDMGLMGESTYPDILAALKKEGMTTQATSLQTLLQTKFQKLSGEAYPFASEASIDTTGFETSYTLAKMFGSTALADKVQNASVASRGLQPLWYYYGSDNRHMGESWWNLGYETQLGAWQQQDYLETYGKAGNAAFDDQMRSTYGAYLGGWSNINAGQISSAAANIGAASWQYQSQLGAGEGTWSFMPMLNGWWAWSGEADLGFWGGLRTASVDVVNDGVVGLYAYGGDITLTDGTYTIVPKDGVQQRIHMFNEGGLDISLTGAQYAKARIAKDRDSFSLDLTGTPGSAPSLTATNVKDGLYAVTVNGTQTSQVQAASGRLQLNLSGAKKGDSVSVSKVPTDDGATAKPGAAVLSSDNGNDTGLKDGDYRVTMNMWWGQNAGQVKFYENGALVSSQKLTTSTPSAQNAHIDVTGKKNGSYTYTAELINSKGTTTTSRLTVVVKDANPGTPVLSRTGTSGTGSYTVTANMWWGTNATSYTFYENGKVIGSGDLTATTPNAQVARVAVTGRDAGTYTYTVTFSNAQGSTTSSPLKVVVAG</sequence>